<dbReference type="GeneID" id="115033294"/>
<feature type="chain" id="PRO_5035747879" description="Secreted protein" evidence="1">
    <location>
        <begin position="17"/>
        <end position="110"/>
    </location>
</feature>
<reference evidence="3" key="1">
    <citation type="submission" date="2010-06" db="EMBL/GenBank/DDBJ databases">
        <authorList>
            <person name="Jiang H."/>
            <person name="Abraham K."/>
            <person name="Ali S."/>
            <person name="Alsbrooks S.L."/>
            <person name="Anim B.N."/>
            <person name="Anosike U.S."/>
            <person name="Attaway T."/>
            <person name="Bandaranaike D.P."/>
            <person name="Battles P.K."/>
            <person name="Bell S.N."/>
            <person name="Bell A.V."/>
            <person name="Beltran B."/>
            <person name="Bickham C."/>
            <person name="Bustamante Y."/>
            <person name="Caleb T."/>
            <person name="Canada A."/>
            <person name="Cardenas V."/>
            <person name="Carter K."/>
            <person name="Chacko J."/>
            <person name="Chandrabose M.N."/>
            <person name="Chavez D."/>
            <person name="Chavez A."/>
            <person name="Chen L."/>
            <person name="Chu H.-S."/>
            <person name="Claassen K.J."/>
            <person name="Cockrell R."/>
            <person name="Collins M."/>
            <person name="Cooper J.A."/>
            <person name="Cree A."/>
            <person name="Curry S.M."/>
            <person name="Da Y."/>
            <person name="Dao M.D."/>
            <person name="Das B."/>
            <person name="Davila M.-L."/>
            <person name="Davy-Carroll L."/>
            <person name="Denson S."/>
            <person name="Dinh H."/>
            <person name="Ebong V.E."/>
            <person name="Edwards J.R."/>
            <person name="Egan A."/>
            <person name="El-Daye J."/>
            <person name="Escobedo L."/>
            <person name="Fernandez S."/>
            <person name="Fernando P.R."/>
            <person name="Flagg N."/>
            <person name="Forbes L.D."/>
            <person name="Fowler R.G."/>
            <person name="Fu Q."/>
            <person name="Gabisi R.A."/>
            <person name="Ganer J."/>
            <person name="Garbino Pronczuk A."/>
            <person name="Garcia R.M."/>
            <person name="Garner T."/>
            <person name="Garrett T.E."/>
            <person name="Gonzalez D.A."/>
            <person name="Hamid H."/>
            <person name="Hawkins E.S."/>
            <person name="Hirani K."/>
            <person name="Hogues M.E."/>
            <person name="Hollins B."/>
            <person name="Hsiao C.-H."/>
            <person name="Jabil R."/>
            <person name="James M.L."/>
            <person name="Jhangiani S.N."/>
            <person name="Johnson B."/>
            <person name="Johnson Q."/>
            <person name="Joshi V."/>
            <person name="Kalu J.B."/>
            <person name="Kam C."/>
            <person name="Kashfia A."/>
            <person name="Keebler J."/>
            <person name="Kisamo H."/>
            <person name="Kovar C.L."/>
            <person name="Lago L.A."/>
            <person name="Lai C.-Y."/>
            <person name="Laidlaw J."/>
            <person name="Lara F."/>
            <person name="Le T.-K."/>
            <person name="Lee S.L."/>
            <person name="Legall F.H."/>
            <person name="Lemon S.J."/>
            <person name="Lewis L.R."/>
            <person name="Li B."/>
            <person name="Liu Y."/>
            <person name="Liu Y.-S."/>
            <person name="Lopez J."/>
            <person name="Lozado R.J."/>
            <person name="Lu J."/>
            <person name="Madu R.C."/>
            <person name="Maheshwari M."/>
            <person name="Maheshwari R."/>
            <person name="Malloy K."/>
            <person name="Martinez E."/>
            <person name="Mathew T."/>
            <person name="Mercado I.C."/>
            <person name="Mercado C."/>
            <person name="Meyer B."/>
            <person name="Montgomery K."/>
            <person name="Morgan M.B."/>
            <person name="Munidasa M."/>
            <person name="Nazareth L.V."/>
            <person name="Nelson J."/>
            <person name="Ng B.M."/>
            <person name="Nguyen N.B."/>
            <person name="Nguyen P.Q."/>
            <person name="Nguyen T."/>
            <person name="Obregon M."/>
            <person name="Okwuonu G.O."/>
            <person name="Onwere C.G."/>
            <person name="Orozco G."/>
            <person name="Parra A."/>
            <person name="Patel S."/>
            <person name="Patil S."/>
            <person name="Perez A."/>
            <person name="Perez Y."/>
            <person name="Pham C."/>
            <person name="Primus E.L."/>
            <person name="Pu L.-L."/>
            <person name="Puazo M."/>
            <person name="Qin X."/>
            <person name="Quiroz J.B."/>
            <person name="Reese J."/>
            <person name="Richards S."/>
            <person name="Rives C.M."/>
            <person name="Robberts R."/>
            <person name="Ruiz S.J."/>
            <person name="Ruiz M.J."/>
            <person name="Santibanez J."/>
            <person name="Schneider B.W."/>
            <person name="Sisson I."/>
            <person name="Smith M."/>
            <person name="Sodergren E."/>
            <person name="Song X.-Z."/>
            <person name="Song B.B."/>
            <person name="Summersgill H."/>
            <person name="Thelus R."/>
            <person name="Thornton R.D."/>
            <person name="Trejos Z.Y."/>
            <person name="Usmani K."/>
            <person name="Vattathil S."/>
            <person name="Villasana D."/>
            <person name="Walker D.L."/>
            <person name="Wang S."/>
            <person name="Wang K."/>
            <person name="White C.S."/>
            <person name="Williams A.C."/>
            <person name="Williamson J."/>
            <person name="Wilson K."/>
            <person name="Woghiren I.O."/>
            <person name="Woodworth J.R."/>
            <person name="Worley K.C."/>
            <person name="Wright R.A."/>
            <person name="Wu W."/>
            <person name="Young L."/>
            <person name="Zhang L."/>
            <person name="Zhang J."/>
            <person name="Zhu Y."/>
            <person name="Muzny D.M."/>
            <person name="Weinstock G."/>
            <person name="Gibbs R.A."/>
        </authorList>
    </citation>
    <scope>NUCLEOTIDE SEQUENCE [LARGE SCALE GENOMIC DNA]</scope>
    <source>
        <strain evidence="3">LSR1</strain>
    </source>
</reference>
<reference evidence="2" key="2">
    <citation type="submission" date="2022-06" db="UniProtKB">
        <authorList>
            <consortium name="EnsemblMetazoa"/>
        </authorList>
    </citation>
    <scope>IDENTIFICATION</scope>
</reference>
<accession>A0A8R2JLS2</accession>
<evidence type="ECO:0000256" key="1">
    <source>
        <dbReference type="SAM" id="SignalP"/>
    </source>
</evidence>
<evidence type="ECO:0008006" key="4">
    <source>
        <dbReference type="Google" id="ProtNLM"/>
    </source>
</evidence>
<keyword evidence="3" id="KW-1185">Reference proteome</keyword>
<organism evidence="2 3">
    <name type="scientific">Acyrthosiphon pisum</name>
    <name type="common">Pea aphid</name>
    <dbReference type="NCBI Taxonomy" id="7029"/>
    <lineage>
        <taxon>Eukaryota</taxon>
        <taxon>Metazoa</taxon>
        <taxon>Ecdysozoa</taxon>
        <taxon>Arthropoda</taxon>
        <taxon>Hexapoda</taxon>
        <taxon>Insecta</taxon>
        <taxon>Pterygota</taxon>
        <taxon>Neoptera</taxon>
        <taxon>Paraneoptera</taxon>
        <taxon>Hemiptera</taxon>
        <taxon>Sternorrhyncha</taxon>
        <taxon>Aphidomorpha</taxon>
        <taxon>Aphidoidea</taxon>
        <taxon>Aphididae</taxon>
        <taxon>Macrosiphini</taxon>
        <taxon>Acyrthosiphon</taxon>
    </lineage>
</organism>
<name>A0A8R2JLS2_ACYPI</name>
<protein>
    <recommendedName>
        <fullName evidence="4">Secreted protein</fullName>
    </recommendedName>
</protein>
<dbReference type="EnsemblMetazoa" id="XM_029485607.1">
    <property type="protein sequence ID" value="XP_029341467.1"/>
    <property type="gene ID" value="LOC115033294"/>
</dbReference>
<evidence type="ECO:0000313" key="2">
    <source>
        <dbReference type="EnsemblMetazoa" id="XP_029341467.1"/>
    </source>
</evidence>
<feature type="signal peptide" evidence="1">
    <location>
        <begin position="1"/>
        <end position="16"/>
    </location>
</feature>
<dbReference type="AlphaFoldDB" id="A0A8R2JLS2"/>
<keyword evidence="1" id="KW-0732">Signal</keyword>
<dbReference type="OrthoDB" id="10545941at2759"/>
<evidence type="ECO:0000313" key="3">
    <source>
        <dbReference type="Proteomes" id="UP000007819"/>
    </source>
</evidence>
<dbReference type="RefSeq" id="XP_029341467.1">
    <property type="nucleotide sequence ID" value="XM_029485607.1"/>
</dbReference>
<dbReference type="Proteomes" id="UP000007819">
    <property type="component" value="Chromosome X"/>
</dbReference>
<proteinExistence type="predicted"/>
<sequence>MLTVNLILFLLTTIHCSRIKSELNKFKQTDDSKTQKCLVYKEKLDRLRRFNFPPDTSVCYADCQFNLFLLTSIYCLRIKSEINKIKRTDSKIESFSCLQREVKIQYYSFT</sequence>
<dbReference type="KEGG" id="api:115033294"/>